<dbReference type="RefSeq" id="XP_028470112.1">
    <property type="nucleotide sequence ID" value="XM_028613298.1"/>
</dbReference>
<evidence type="ECO:0000256" key="1">
    <source>
        <dbReference type="SAM" id="MobiDB-lite"/>
    </source>
</evidence>
<reference evidence="2 3" key="1">
    <citation type="journal article" date="2018" name="Mol. Ecol.">
        <title>The obligate alkalophilic soda-lake fungus Sodiomyces alkalinus has shifted to a protein diet.</title>
        <authorList>
            <person name="Grum-Grzhimaylo A.A."/>
            <person name="Falkoski D.L."/>
            <person name="van den Heuvel J."/>
            <person name="Valero-Jimenez C.A."/>
            <person name="Min B."/>
            <person name="Choi I.G."/>
            <person name="Lipzen A."/>
            <person name="Daum C.G."/>
            <person name="Aanen D.K."/>
            <person name="Tsang A."/>
            <person name="Henrissat B."/>
            <person name="Bilanenko E.N."/>
            <person name="de Vries R.P."/>
            <person name="van Kan J.A.L."/>
            <person name="Grigoriev I.V."/>
            <person name="Debets A.J.M."/>
        </authorList>
    </citation>
    <scope>NUCLEOTIDE SEQUENCE [LARGE SCALE GENOMIC DNA]</scope>
    <source>
        <strain evidence="2 3">F11</strain>
    </source>
</reference>
<feature type="non-terminal residue" evidence="2">
    <location>
        <position position="281"/>
    </location>
</feature>
<gene>
    <name evidence="2" type="ORF">SODALDRAFT_347329</name>
</gene>
<dbReference type="OrthoDB" id="4941199at2759"/>
<feature type="region of interest" description="Disordered" evidence="1">
    <location>
        <begin position="44"/>
        <end position="105"/>
    </location>
</feature>
<organism evidence="2 3">
    <name type="scientific">Sodiomyces alkalinus (strain CBS 110278 / VKM F-3762 / F11)</name>
    <name type="common">Alkaliphilic filamentous fungus</name>
    <dbReference type="NCBI Taxonomy" id="1314773"/>
    <lineage>
        <taxon>Eukaryota</taxon>
        <taxon>Fungi</taxon>
        <taxon>Dikarya</taxon>
        <taxon>Ascomycota</taxon>
        <taxon>Pezizomycotina</taxon>
        <taxon>Sordariomycetes</taxon>
        <taxon>Hypocreomycetidae</taxon>
        <taxon>Glomerellales</taxon>
        <taxon>Plectosphaerellaceae</taxon>
        <taxon>Sodiomyces</taxon>
    </lineage>
</organism>
<sequence>MCFDPVDGSPRQDFTIALQSHILNIPGAYLSDSLGARAAHLSPQQAYPSSLQQLQQQQPADTRPPVHIPRIGPRDMSTSHPPRARATRTYSAPSIPPISTRAQPQLRMPPQPPPLSMFPNFPTPTTPSPLSYNPLMQTPTLSSPATTRPPMPNPLNLSAEENVFIYQRLPMRSPATAETVVRHFQRRRFVYLDLAEATDARVADMPIGSPGRERKVRVAQLARRISKKWERRRALSLPASRIEVIVQRHRGEERLSVFWVKVLDEVEKADLSYSTASTLLL</sequence>
<feature type="compositionally biased region" description="Low complexity" evidence="1">
    <location>
        <begin position="44"/>
        <end position="60"/>
    </location>
</feature>
<proteinExistence type="predicted"/>
<evidence type="ECO:0000313" key="3">
    <source>
        <dbReference type="Proteomes" id="UP000272025"/>
    </source>
</evidence>
<accession>A0A3N2Q6G9</accession>
<dbReference type="AlphaFoldDB" id="A0A3N2Q6G9"/>
<evidence type="ECO:0000313" key="2">
    <source>
        <dbReference type="EMBL" id="ROT42306.1"/>
    </source>
</evidence>
<protein>
    <submittedName>
        <fullName evidence="2">Uncharacterized protein</fullName>
    </submittedName>
</protein>
<dbReference type="Proteomes" id="UP000272025">
    <property type="component" value="Unassembled WGS sequence"/>
</dbReference>
<keyword evidence="3" id="KW-1185">Reference proteome</keyword>
<dbReference type="EMBL" id="ML119051">
    <property type="protein sequence ID" value="ROT42306.1"/>
    <property type="molecule type" value="Genomic_DNA"/>
</dbReference>
<name>A0A3N2Q6G9_SODAK</name>
<dbReference type="GeneID" id="39581776"/>